<dbReference type="AlphaFoldDB" id="A0A0E0M3N8"/>
<evidence type="ECO:0000313" key="1">
    <source>
        <dbReference type="EnsemblPlants" id="OPUNC09G15500.1"/>
    </source>
</evidence>
<dbReference type="EnsemblPlants" id="OPUNC09G15500.1">
    <property type="protein sequence ID" value="OPUNC09G15500.1"/>
    <property type="gene ID" value="OPUNC09G15500"/>
</dbReference>
<sequence>MRWRGHKSIITNEPPNVGTEDACRGISATIVAPSIAKGASQRQSRLRPHPLLRSYFPHGACATTDTPCCGCNSITAATRGGAAAAAIDQLGRSHQPSTESEITPPADA</sequence>
<organism evidence="1">
    <name type="scientific">Oryza punctata</name>
    <name type="common">Red rice</name>
    <dbReference type="NCBI Taxonomy" id="4537"/>
    <lineage>
        <taxon>Eukaryota</taxon>
        <taxon>Viridiplantae</taxon>
        <taxon>Streptophyta</taxon>
        <taxon>Embryophyta</taxon>
        <taxon>Tracheophyta</taxon>
        <taxon>Spermatophyta</taxon>
        <taxon>Magnoliopsida</taxon>
        <taxon>Liliopsida</taxon>
        <taxon>Poales</taxon>
        <taxon>Poaceae</taxon>
        <taxon>BOP clade</taxon>
        <taxon>Oryzoideae</taxon>
        <taxon>Oryzeae</taxon>
        <taxon>Oryzinae</taxon>
        <taxon>Oryza</taxon>
    </lineage>
</organism>
<protein>
    <submittedName>
        <fullName evidence="1">Uncharacterized protein</fullName>
    </submittedName>
</protein>
<reference evidence="1" key="1">
    <citation type="submission" date="2015-04" db="UniProtKB">
        <authorList>
            <consortium name="EnsemblPlants"/>
        </authorList>
    </citation>
    <scope>IDENTIFICATION</scope>
</reference>
<dbReference type="HOGENOM" id="CLU_2201296_0_0_1"/>
<keyword evidence="2" id="KW-1185">Reference proteome</keyword>
<dbReference type="Proteomes" id="UP000026962">
    <property type="component" value="Chromosome 9"/>
</dbReference>
<proteinExistence type="predicted"/>
<evidence type="ECO:0000313" key="2">
    <source>
        <dbReference type="Proteomes" id="UP000026962"/>
    </source>
</evidence>
<reference evidence="1" key="2">
    <citation type="submission" date="2018-05" db="EMBL/GenBank/DDBJ databases">
        <title>OpunRS2 (Oryza punctata Reference Sequence Version 2).</title>
        <authorList>
            <person name="Zhang J."/>
            <person name="Kudrna D."/>
            <person name="Lee S."/>
            <person name="Talag J."/>
            <person name="Welchert J."/>
            <person name="Wing R.A."/>
        </authorList>
    </citation>
    <scope>NUCLEOTIDE SEQUENCE [LARGE SCALE GENOMIC DNA]</scope>
</reference>
<name>A0A0E0M3N8_ORYPU</name>
<accession>A0A0E0M3N8</accession>
<dbReference type="Gramene" id="OPUNC09G15500.1">
    <property type="protein sequence ID" value="OPUNC09G15500.1"/>
    <property type="gene ID" value="OPUNC09G15500"/>
</dbReference>